<reference evidence="1" key="2">
    <citation type="journal article" date="2008" name="Genome Biol.">
        <title>Improved genome assembly and evidence-based global gene model set for the chordate Ciona intestinalis: new insight into intron and operon populations.</title>
        <authorList>
            <person name="Satou Y."/>
            <person name="Mineta K."/>
            <person name="Ogasawara M."/>
            <person name="Sasakura Y."/>
            <person name="Shoguchi E."/>
            <person name="Ueno K."/>
            <person name="Yamada L."/>
            <person name="Matsumoto J."/>
            <person name="Wasserscheid J."/>
            <person name="Dewar K."/>
            <person name="Wiley G.B."/>
            <person name="Macmil S.L."/>
            <person name="Roe B.A."/>
            <person name="Zeller R.W."/>
            <person name="Hastings K.E."/>
            <person name="Lemaire P."/>
            <person name="Lindquist E."/>
            <person name="Endo T."/>
            <person name="Hotta K."/>
            <person name="Inaba K."/>
        </authorList>
    </citation>
    <scope>NUCLEOTIDE SEQUENCE [LARGE SCALE GENOMIC DNA]</scope>
    <source>
        <strain evidence="1">wild type</strain>
    </source>
</reference>
<organism evidence="1 2">
    <name type="scientific">Ciona intestinalis</name>
    <name type="common">Transparent sea squirt</name>
    <name type="synonym">Ascidia intestinalis</name>
    <dbReference type="NCBI Taxonomy" id="7719"/>
    <lineage>
        <taxon>Eukaryota</taxon>
        <taxon>Metazoa</taxon>
        <taxon>Chordata</taxon>
        <taxon>Tunicata</taxon>
        <taxon>Ascidiacea</taxon>
        <taxon>Phlebobranchia</taxon>
        <taxon>Cionidae</taxon>
        <taxon>Ciona</taxon>
    </lineage>
</organism>
<dbReference type="AlphaFoldDB" id="H2XK71"/>
<dbReference type="Proteomes" id="UP000008144">
    <property type="component" value="Chromosome 1"/>
</dbReference>
<dbReference type="InParanoid" id="H2XK71"/>
<reference evidence="1" key="4">
    <citation type="submission" date="2025-09" db="UniProtKB">
        <authorList>
            <consortium name="Ensembl"/>
        </authorList>
    </citation>
    <scope>IDENTIFICATION</scope>
</reference>
<evidence type="ECO:0000313" key="2">
    <source>
        <dbReference type="Proteomes" id="UP000008144"/>
    </source>
</evidence>
<name>H2XK71_CIOIN</name>
<keyword evidence="2" id="KW-1185">Reference proteome</keyword>
<reference evidence="1" key="3">
    <citation type="submission" date="2025-08" db="UniProtKB">
        <authorList>
            <consortium name="Ensembl"/>
        </authorList>
    </citation>
    <scope>IDENTIFICATION</scope>
</reference>
<accession>H2XK71</accession>
<proteinExistence type="predicted"/>
<protein>
    <submittedName>
        <fullName evidence="1">Uncharacterized protein</fullName>
    </submittedName>
</protein>
<sequence length="38" mass="4325">MPYWCSDIAQWLGTCILTKGDRVQCPTVVPLLAYLQQL</sequence>
<dbReference type="Ensembl" id="ENSCINT00000035145.1">
    <property type="protein sequence ID" value="ENSCINP00000030053.1"/>
    <property type="gene ID" value="ENSCING00000020470.1"/>
</dbReference>
<evidence type="ECO:0000313" key="1">
    <source>
        <dbReference type="Ensembl" id="ENSCINP00000030053.1"/>
    </source>
</evidence>
<dbReference type="HOGENOM" id="CLU_3335277_0_0_1"/>
<reference evidence="2" key="1">
    <citation type="journal article" date="2002" name="Science">
        <title>The draft genome of Ciona intestinalis: insights into chordate and vertebrate origins.</title>
        <authorList>
            <person name="Dehal P."/>
            <person name="Satou Y."/>
            <person name="Campbell R.K."/>
            <person name="Chapman J."/>
            <person name="Degnan B."/>
            <person name="De Tomaso A."/>
            <person name="Davidson B."/>
            <person name="Di Gregorio A."/>
            <person name="Gelpke M."/>
            <person name="Goodstein D.M."/>
            <person name="Harafuji N."/>
            <person name="Hastings K.E."/>
            <person name="Ho I."/>
            <person name="Hotta K."/>
            <person name="Huang W."/>
            <person name="Kawashima T."/>
            <person name="Lemaire P."/>
            <person name="Martinez D."/>
            <person name="Meinertzhagen I.A."/>
            <person name="Necula S."/>
            <person name="Nonaka M."/>
            <person name="Putnam N."/>
            <person name="Rash S."/>
            <person name="Saiga H."/>
            <person name="Satake M."/>
            <person name="Terry A."/>
            <person name="Yamada L."/>
            <person name="Wang H.G."/>
            <person name="Awazu S."/>
            <person name="Azumi K."/>
            <person name="Boore J."/>
            <person name="Branno M."/>
            <person name="Chin-Bow S."/>
            <person name="DeSantis R."/>
            <person name="Doyle S."/>
            <person name="Francino P."/>
            <person name="Keys D.N."/>
            <person name="Haga S."/>
            <person name="Hayashi H."/>
            <person name="Hino K."/>
            <person name="Imai K.S."/>
            <person name="Inaba K."/>
            <person name="Kano S."/>
            <person name="Kobayashi K."/>
            <person name="Kobayashi M."/>
            <person name="Lee B.I."/>
            <person name="Makabe K.W."/>
            <person name="Manohar C."/>
            <person name="Matassi G."/>
            <person name="Medina M."/>
            <person name="Mochizuki Y."/>
            <person name="Mount S."/>
            <person name="Morishita T."/>
            <person name="Miura S."/>
            <person name="Nakayama A."/>
            <person name="Nishizaka S."/>
            <person name="Nomoto H."/>
            <person name="Ohta F."/>
            <person name="Oishi K."/>
            <person name="Rigoutsos I."/>
            <person name="Sano M."/>
            <person name="Sasaki A."/>
            <person name="Sasakura Y."/>
            <person name="Shoguchi E."/>
            <person name="Shin-i T."/>
            <person name="Spagnuolo A."/>
            <person name="Stainier D."/>
            <person name="Suzuki M.M."/>
            <person name="Tassy O."/>
            <person name="Takatori N."/>
            <person name="Tokuoka M."/>
            <person name="Yagi K."/>
            <person name="Yoshizaki F."/>
            <person name="Wada S."/>
            <person name="Zhang C."/>
            <person name="Hyatt P.D."/>
            <person name="Larimer F."/>
            <person name="Detter C."/>
            <person name="Doggett N."/>
            <person name="Glavina T."/>
            <person name="Hawkins T."/>
            <person name="Richardson P."/>
            <person name="Lucas S."/>
            <person name="Kohara Y."/>
            <person name="Levine M."/>
            <person name="Satoh N."/>
            <person name="Rokhsar D.S."/>
        </authorList>
    </citation>
    <scope>NUCLEOTIDE SEQUENCE [LARGE SCALE GENOMIC DNA]</scope>
</reference>
<dbReference type="EMBL" id="EAAA01000029">
    <property type="status" value="NOT_ANNOTATED_CDS"/>
    <property type="molecule type" value="Genomic_DNA"/>
</dbReference>